<comment type="caution">
    <text evidence="2">The sequence shown here is derived from an EMBL/GenBank/DDBJ whole genome shotgun (WGS) entry which is preliminary data.</text>
</comment>
<organism evidence="2 3">
    <name type="scientific">Thalassiosira oceanica</name>
    <name type="common">Marine diatom</name>
    <dbReference type="NCBI Taxonomy" id="159749"/>
    <lineage>
        <taxon>Eukaryota</taxon>
        <taxon>Sar</taxon>
        <taxon>Stramenopiles</taxon>
        <taxon>Ochrophyta</taxon>
        <taxon>Bacillariophyta</taxon>
        <taxon>Coscinodiscophyceae</taxon>
        <taxon>Thalassiosirophycidae</taxon>
        <taxon>Thalassiosirales</taxon>
        <taxon>Thalassiosiraceae</taxon>
        <taxon>Thalassiosira</taxon>
    </lineage>
</organism>
<accession>K0R668</accession>
<name>K0R668_THAOC</name>
<sequence length="363" mass="39072">MVLRNEPIPRQLVKTQRLPQLLESSHQANVGFAVVFRQAAPFLVDRALQKPLSGRLIRKGYLLAGLRDPEPCARPPELRQPVRVEVRGASKEQVVAQDVKRGARQQPGPFVGCARGCMSSTNFNVHNRNTLCANKIGLECVGSRLPTLPREELMRVVSGPSSRQQLVGFGYCTFSSRNLVIATQAESRALVCWKRLLRDEVGRAEDGEAARAARPPAESGRRDISVRRAACPRWGGIGPRARPWRHPAGGTRDGASSPRAGCPISSRATFQREGAASLERLCVHENGFTGSSVPNVLCGARRFGNGSFPGNLPGLDCWTARTGPLPARSKAATGGEGVVVPVPPRAASAREPPLVDSTPRAAV</sequence>
<reference evidence="2 3" key="1">
    <citation type="journal article" date="2012" name="Genome Biol.">
        <title>Genome and low-iron response of an oceanic diatom adapted to chronic iron limitation.</title>
        <authorList>
            <person name="Lommer M."/>
            <person name="Specht M."/>
            <person name="Roy A.S."/>
            <person name="Kraemer L."/>
            <person name="Andreson R."/>
            <person name="Gutowska M.A."/>
            <person name="Wolf J."/>
            <person name="Bergner S.V."/>
            <person name="Schilhabel M.B."/>
            <person name="Klostermeier U.C."/>
            <person name="Beiko R.G."/>
            <person name="Rosenstiel P."/>
            <person name="Hippler M."/>
            <person name="Laroche J."/>
        </authorList>
    </citation>
    <scope>NUCLEOTIDE SEQUENCE [LARGE SCALE GENOMIC DNA]</scope>
    <source>
        <strain evidence="2 3">CCMP1005</strain>
    </source>
</reference>
<evidence type="ECO:0000256" key="1">
    <source>
        <dbReference type="SAM" id="MobiDB-lite"/>
    </source>
</evidence>
<dbReference type="EMBL" id="AGNL01045389">
    <property type="protein sequence ID" value="EJK48813.1"/>
    <property type="molecule type" value="Genomic_DNA"/>
</dbReference>
<proteinExistence type="predicted"/>
<keyword evidence="3" id="KW-1185">Reference proteome</keyword>
<feature type="region of interest" description="Disordered" evidence="1">
    <location>
        <begin position="240"/>
        <end position="261"/>
    </location>
</feature>
<feature type="region of interest" description="Disordered" evidence="1">
    <location>
        <begin position="205"/>
        <end position="224"/>
    </location>
</feature>
<dbReference type="AlphaFoldDB" id="K0R668"/>
<protein>
    <submittedName>
        <fullName evidence="2">Uncharacterized protein</fullName>
    </submittedName>
</protein>
<feature type="region of interest" description="Disordered" evidence="1">
    <location>
        <begin position="328"/>
        <end position="363"/>
    </location>
</feature>
<evidence type="ECO:0000313" key="3">
    <source>
        <dbReference type="Proteomes" id="UP000266841"/>
    </source>
</evidence>
<gene>
    <name evidence="2" type="ORF">THAOC_32360</name>
</gene>
<evidence type="ECO:0000313" key="2">
    <source>
        <dbReference type="EMBL" id="EJK48813.1"/>
    </source>
</evidence>
<dbReference type="Proteomes" id="UP000266841">
    <property type="component" value="Unassembled WGS sequence"/>
</dbReference>